<proteinExistence type="predicted"/>
<keyword evidence="2" id="KW-1185">Reference proteome</keyword>
<accession>A0AAV6L9D2</accession>
<comment type="caution">
    <text evidence="1">The sequence shown here is derived from an EMBL/GenBank/DDBJ whole genome shotgun (WGS) entry which is preliminary data.</text>
</comment>
<gene>
    <name evidence="1" type="ORF">RHGRI_003918</name>
</gene>
<organism evidence="1 2">
    <name type="scientific">Rhododendron griersonianum</name>
    <dbReference type="NCBI Taxonomy" id="479676"/>
    <lineage>
        <taxon>Eukaryota</taxon>
        <taxon>Viridiplantae</taxon>
        <taxon>Streptophyta</taxon>
        <taxon>Embryophyta</taxon>
        <taxon>Tracheophyta</taxon>
        <taxon>Spermatophyta</taxon>
        <taxon>Magnoliopsida</taxon>
        <taxon>eudicotyledons</taxon>
        <taxon>Gunneridae</taxon>
        <taxon>Pentapetalae</taxon>
        <taxon>asterids</taxon>
        <taxon>Ericales</taxon>
        <taxon>Ericaceae</taxon>
        <taxon>Ericoideae</taxon>
        <taxon>Rhodoreae</taxon>
        <taxon>Rhododendron</taxon>
    </lineage>
</organism>
<name>A0AAV6L9D2_9ERIC</name>
<dbReference type="Proteomes" id="UP000823749">
    <property type="component" value="Chromosome 2"/>
</dbReference>
<evidence type="ECO:0000313" key="1">
    <source>
        <dbReference type="EMBL" id="KAG5560739.1"/>
    </source>
</evidence>
<sequence length="72" mass="8143">MLLEVLICNKRLGRLFYERKQLGAYKNPKYPDMPLKYVLDDIILSGDAKTVDRLLSEEPPTCSALAGEMAEP</sequence>
<dbReference type="EMBL" id="JACTNZ010000002">
    <property type="protein sequence ID" value="KAG5560739.1"/>
    <property type="molecule type" value="Genomic_DNA"/>
</dbReference>
<dbReference type="AlphaFoldDB" id="A0AAV6L9D2"/>
<evidence type="ECO:0000313" key="2">
    <source>
        <dbReference type="Proteomes" id="UP000823749"/>
    </source>
</evidence>
<protein>
    <submittedName>
        <fullName evidence="1">Uncharacterized protein</fullName>
    </submittedName>
</protein>
<reference evidence="1" key="1">
    <citation type="submission" date="2020-08" db="EMBL/GenBank/DDBJ databases">
        <title>Plant Genome Project.</title>
        <authorList>
            <person name="Zhang R.-G."/>
        </authorList>
    </citation>
    <scope>NUCLEOTIDE SEQUENCE</scope>
    <source>
        <strain evidence="1">WSP0</strain>
        <tissue evidence="1">Leaf</tissue>
    </source>
</reference>